<protein>
    <recommendedName>
        <fullName evidence="1">DinB-like domain-containing protein</fullName>
    </recommendedName>
</protein>
<reference evidence="2 3" key="1">
    <citation type="submission" date="2016-11" db="EMBL/GenBank/DDBJ databases">
        <title>Study of marine rhodopsin-containing bacteria.</title>
        <authorList>
            <person name="Yoshizawa S."/>
            <person name="Kumagai Y."/>
            <person name="Kogure K."/>
        </authorList>
    </citation>
    <scope>NUCLEOTIDE SEQUENCE [LARGE SCALE GENOMIC DNA]</scope>
    <source>
        <strain evidence="2 3">SAORIC-28</strain>
    </source>
</reference>
<gene>
    <name evidence="2" type="ORF">BSZ37_15815</name>
</gene>
<dbReference type="EMBL" id="MQWD01000001">
    <property type="protein sequence ID" value="PAP77806.1"/>
    <property type="molecule type" value="Genomic_DNA"/>
</dbReference>
<accession>A0A271J2Q6</accession>
<proteinExistence type="predicted"/>
<dbReference type="SUPFAM" id="SSF109854">
    <property type="entry name" value="DinB/YfiT-like putative metalloenzymes"/>
    <property type="match status" value="1"/>
</dbReference>
<name>A0A271J2Q6_9BACT</name>
<evidence type="ECO:0000313" key="3">
    <source>
        <dbReference type="Proteomes" id="UP000216339"/>
    </source>
</evidence>
<dbReference type="RefSeq" id="WP_095511474.1">
    <property type="nucleotide sequence ID" value="NZ_MQWD01000001.1"/>
</dbReference>
<dbReference type="InterPro" id="IPR034660">
    <property type="entry name" value="DinB/YfiT-like"/>
</dbReference>
<dbReference type="Pfam" id="PF12867">
    <property type="entry name" value="DinB_2"/>
    <property type="match status" value="1"/>
</dbReference>
<sequence length="169" mass="18409">MTHRPEPGEFAPYFGRYVDLAPEADLGYALRPSRLAAFLRDLDPSLGARRYAPDKWTLAGVSQHVIDTERIFAARALRIARGDSTPLPGFDEVALGAAMPQDRPLAALADELDGVRASTVNLFASLSEADLLRLGTVSGHALSARAAGWILAGHERHHVRVIRERYLGT</sequence>
<dbReference type="Gene3D" id="1.20.120.450">
    <property type="entry name" value="dinb family like domain"/>
    <property type="match status" value="1"/>
</dbReference>
<evidence type="ECO:0000313" key="2">
    <source>
        <dbReference type="EMBL" id="PAP77806.1"/>
    </source>
</evidence>
<dbReference type="InterPro" id="IPR024775">
    <property type="entry name" value="DinB-like"/>
</dbReference>
<comment type="caution">
    <text evidence="2">The sequence shown here is derived from an EMBL/GenBank/DDBJ whole genome shotgun (WGS) entry which is preliminary data.</text>
</comment>
<dbReference type="AlphaFoldDB" id="A0A271J2Q6"/>
<keyword evidence="3" id="KW-1185">Reference proteome</keyword>
<dbReference type="OrthoDB" id="9793216at2"/>
<evidence type="ECO:0000259" key="1">
    <source>
        <dbReference type="Pfam" id="PF12867"/>
    </source>
</evidence>
<organism evidence="2 3">
    <name type="scientific">Rubrivirga marina</name>
    <dbReference type="NCBI Taxonomy" id="1196024"/>
    <lineage>
        <taxon>Bacteria</taxon>
        <taxon>Pseudomonadati</taxon>
        <taxon>Rhodothermota</taxon>
        <taxon>Rhodothermia</taxon>
        <taxon>Rhodothermales</taxon>
        <taxon>Rubricoccaceae</taxon>
        <taxon>Rubrivirga</taxon>
    </lineage>
</organism>
<dbReference type="Proteomes" id="UP000216339">
    <property type="component" value="Unassembled WGS sequence"/>
</dbReference>
<feature type="domain" description="DinB-like" evidence="1">
    <location>
        <begin position="32"/>
        <end position="162"/>
    </location>
</feature>